<keyword evidence="11" id="KW-1185">Reference proteome</keyword>
<dbReference type="InterPro" id="IPR025857">
    <property type="entry name" value="MacB_PCD"/>
</dbReference>
<dbReference type="Pfam" id="PF02687">
    <property type="entry name" value="FtsX"/>
    <property type="match status" value="1"/>
</dbReference>
<evidence type="ECO:0000256" key="7">
    <source>
        <dbReference type="SAM" id="Phobius"/>
    </source>
</evidence>
<feature type="transmembrane region" description="Helical" evidence="7">
    <location>
        <begin position="297"/>
        <end position="326"/>
    </location>
</feature>
<accession>M0G243</accession>
<evidence type="ECO:0000313" key="11">
    <source>
        <dbReference type="Proteomes" id="UP000011559"/>
    </source>
</evidence>
<keyword evidence="4 7" id="KW-1133">Transmembrane helix</keyword>
<feature type="transmembrane region" description="Helical" evidence="7">
    <location>
        <begin position="252"/>
        <end position="276"/>
    </location>
</feature>
<evidence type="ECO:0000259" key="8">
    <source>
        <dbReference type="Pfam" id="PF02687"/>
    </source>
</evidence>
<evidence type="ECO:0000256" key="3">
    <source>
        <dbReference type="ARBA" id="ARBA00022692"/>
    </source>
</evidence>
<evidence type="ECO:0000313" key="10">
    <source>
        <dbReference type="EMBL" id="ELZ65638.1"/>
    </source>
</evidence>
<dbReference type="AlphaFoldDB" id="M0G243"/>
<comment type="similarity">
    <text evidence="6">Belongs to the ABC-4 integral membrane protein family.</text>
</comment>
<gene>
    <name evidence="10" type="ORF">C457_15902</name>
</gene>
<sequence length="380" mass="39498">MSIADYLWRYPSALMAWRNLGRNRTRTVLAALGIVIGVISIASLGMAGAALQQQATSDLGSIGGDVTVASGADSASDGVTRAQVETLRDIVSDAEVVPQKSNSTTLTARNGEEARMSVTGVTNAAALYNLTNGDAPNRLASGALISNGTAETLDLELGDPVEYDGQIYRISGFLEESGGFGGGGGQLVLPISALSEQDGYDTVTVVAGNSDAATALADVIDSQFNEEDDEELRVSTFGSLDSLETFLNTLNYALLAIGAISLVVASVAILNVMLMSTVERRGEIGVLRAVGIRRGEVLRMILTEAALMGAVGGLIGALGSLLVGLVMFQLLTGDAMAVFNWSSSQYLLFGFAFAVVASVLSGVYPAWKAANDRPVDALRS</sequence>
<feature type="domain" description="MacB-like periplasmic core" evidence="9">
    <location>
        <begin position="27"/>
        <end position="221"/>
    </location>
</feature>
<dbReference type="PANTHER" id="PTHR30572:SF4">
    <property type="entry name" value="ABC TRANSPORTER PERMEASE YTRF"/>
    <property type="match status" value="1"/>
</dbReference>
<feature type="domain" description="ABC3 transporter permease C-terminal" evidence="8">
    <location>
        <begin position="256"/>
        <end position="371"/>
    </location>
</feature>
<dbReference type="GO" id="GO:0005886">
    <property type="term" value="C:plasma membrane"/>
    <property type="evidence" value="ECO:0007669"/>
    <property type="project" value="UniProtKB-SubCell"/>
</dbReference>
<comment type="subcellular location">
    <subcellularLocation>
        <location evidence="1">Cell membrane</location>
        <topology evidence="1">Multi-pass membrane protein</topology>
    </subcellularLocation>
</comment>
<dbReference type="InterPro" id="IPR050250">
    <property type="entry name" value="Macrolide_Exporter_MacB"/>
</dbReference>
<keyword evidence="2" id="KW-1003">Cell membrane</keyword>
<reference evidence="10 11" key="1">
    <citation type="journal article" date="2014" name="PLoS Genet.">
        <title>Phylogenetically driven sequencing of extremely halophilic archaea reveals strategies for static and dynamic osmo-response.</title>
        <authorList>
            <person name="Becker E.A."/>
            <person name="Seitzer P.M."/>
            <person name="Tritt A."/>
            <person name="Larsen D."/>
            <person name="Krusor M."/>
            <person name="Yao A.I."/>
            <person name="Wu D."/>
            <person name="Madern D."/>
            <person name="Eisen J.A."/>
            <person name="Darling A.E."/>
            <person name="Facciotti M.T."/>
        </authorList>
    </citation>
    <scope>NUCLEOTIDE SEQUENCE [LARGE SCALE GENOMIC DNA]</scope>
    <source>
        <strain evidence="11">DSM 18310 / JCM 13924 / TL6</strain>
    </source>
</reference>
<evidence type="ECO:0000259" key="9">
    <source>
        <dbReference type="Pfam" id="PF12704"/>
    </source>
</evidence>
<feature type="transmembrane region" description="Helical" evidence="7">
    <location>
        <begin position="28"/>
        <end position="51"/>
    </location>
</feature>
<dbReference type="PATRIC" id="fig|1227461.3.peg.3104"/>
<evidence type="ECO:0000256" key="4">
    <source>
        <dbReference type="ARBA" id="ARBA00022989"/>
    </source>
</evidence>
<dbReference type="Proteomes" id="UP000011559">
    <property type="component" value="Unassembled WGS sequence"/>
</dbReference>
<dbReference type="EMBL" id="AOLG01000053">
    <property type="protein sequence ID" value="ELZ65638.1"/>
    <property type="molecule type" value="Genomic_DNA"/>
</dbReference>
<evidence type="ECO:0000256" key="1">
    <source>
        <dbReference type="ARBA" id="ARBA00004651"/>
    </source>
</evidence>
<evidence type="ECO:0000256" key="5">
    <source>
        <dbReference type="ARBA" id="ARBA00023136"/>
    </source>
</evidence>
<dbReference type="PANTHER" id="PTHR30572">
    <property type="entry name" value="MEMBRANE COMPONENT OF TRANSPORTER-RELATED"/>
    <property type="match status" value="1"/>
</dbReference>
<dbReference type="InterPro" id="IPR003838">
    <property type="entry name" value="ABC3_permease_C"/>
</dbReference>
<evidence type="ECO:0000256" key="6">
    <source>
        <dbReference type="ARBA" id="ARBA00038076"/>
    </source>
</evidence>
<organism evidence="10 11">
    <name type="scientific">Haloferax prahovense (strain DSM 18310 / JCM 13924 / TL6)</name>
    <dbReference type="NCBI Taxonomy" id="1227461"/>
    <lineage>
        <taxon>Archaea</taxon>
        <taxon>Methanobacteriati</taxon>
        <taxon>Methanobacteriota</taxon>
        <taxon>Stenosarchaea group</taxon>
        <taxon>Halobacteria</taxon>
        <taxon>Halobacteriales</taxon>
        <taxon>Haloferacaceae</taxon>
        <taxon>Haloferax</taxon>
    </lineage>
</organism>
<keyword evidence="5 7" id="KW-0472">Membrane</keyword>
<feature type="transmembrane region" description="Helical" evidence="7">
    <location>
        <begin position="346"/>
        <end position="367"/>
    </location>
</feature>
<dbReference type="GO" id="GO:0022857">
    <property type="term" value="F:transmembrane transporter activity"/>
    <property type="evidence" value="ECO:0007669"/>
    <property type="project" value="TreeGrafter"/>
</dbReference>
<comment type="caution">
    <text evidence="10">The sequence shown here is derived from an EMBL/GenBank/DDBJ whole genome shotgun (WGS) entry which is preliminary data.</text>
</comment>
<dbReference type="Pfam" id="PF12704">
    <property type="entry name" value="MacB_PCD"/>
    <property type="match status" value="1"/>
</dbReference>
<protein>
    <submittedName>
        <fullName evidence="10">ABC transporter permease</fullName>
    </submittedName>
</protein>
<name>M0G243_HALPT</name>
<proteinExistence type="inferred from homology"/>
<evidence type="ECO:0000256" key="2">
    <source>
        <dbReference type="ARBA" id="ARBA00022475"/>
    </source>
</evidence>
<dbReference type="RefSeq" id="WP_008096113.1">
    <property type="nucleotide sequence ID" value="NZ_AOLG01000053.1"/>
</dbReference>
<dbReference type="OrthoDB" id="11469at2157"/>
<keyword evidence="3 7" id="KW-0812">Transmembrane</keyword>